<name>A0A375IC12_9BURK</name>
<organism evidence="1 2">
    <name type="scientific">Cupriavidus taiwanensis</name>
    <dbReference type="NCBI Taxonomy" id="164546"/>
    <lineage>
        <taxon>Bacteria</taxon>
        <taxon>Pseudomonadati</taxon>
        <taxon>Pseudomonadota</taxon>
        <taxon>Betaproteobacteria</taxon>
        <taxon>Burkholderiales</taxon>
        <taxon>Burkholderiaceae</taxon>
        <taxon>Cupriavidus</taxon>
    </lineage>
</organism>
<protein>
    <submittedName>
        <fullName evidence="1">Uncharacterized protein</fullName>
    </submittedName>
</protein>
<evidence type="ECO:0000313" key="1">
    <source>
        <dbReference type="EMBL" id="SPK71441.1"/>
    </source>
</evidence>
<accession>A0A375IC12</accession>
<dbReference type="Proteomes" id="UP000255505">
    <property type="component" value="Chromosome I"/>
</dbReference>
<evidence type="ECO:0000313" key="2">
    <source>
        <dbReference type="Proteomes" id="UP000255505"/>
    </source>
</evidence>
<gene>
    <name evidence="1" type="ORF">CT19425_30665</name>
</gene>
<sequence length="85" mass="9377">MTLRFYFSGTLVGSIIATVITVQPATKSNTEHTLATRDSGVMDVVNVGRLSPVRRRGVALLVSQILMSSGADYFEILPDYRDTLW</sequence>
<proteinExistence type="predicted"/>
<reference evidence="1 2" key="1">
    <citation type="submission" date="2018-01" db="EMBL/GenBank/DDBJ databases">
        <authorList>
            <person name="Gaut B.S."/>
            <person name="Morton B.R."/>
            <person name="Clegg M.T."/>
            <person name="Duvall M.R."/>
        </authorList>
    </citation>
    <scope>NUCLEOTIDE SEQUENCE [LARGE SCALE GENOMIC DNA]</scope>
    <source>
        <strain evidence="1">Cupriavidus taiwanensis LMG 19425</strain>
    </source>
</reference>
<dbReference type="AlphaFoldDB" id="A0A375IC12"/>
<dbReference type="EMBL" id="LT991976">
    <property type="protein sequence ID" value="SPK71441.1"/>
    <property type="molecule type" value="Genomic_DNA"/>
</dbReference>